<dbReference type="GO" id="GO:0008982">
    <property type="term" value="F:protein-N(PI)-phosphohistidine-sugar phosphotransferase activity"/>
    <property type="evidence" value="ECO:0007669"/>
    <property type="project" value="InterPro"/>
</dbReference>
<keyword evidence="4" id="KW-0804">Transcription</keyword>
<reference evidence="9" key="1">
    <citation type="submission" date="2016-10" db="EMBL/GenBank/DDBJ databases">
        <authorList>
            <person name="Varghese N."/>
            <person name="Submissions S."/>
        </authorList>
    </citation>
    <scope>NUCLEOTIDE SEQUENCE [LARGE SCALE GENOMIC DNA]</scope>
    <source>
        <strain evidence="9">DSM 22619</strain>
    </source>
</reference>
<dbReference type="InterPro" id="IPR016152">
    <property type="entry name" value="PTrfase/Anion_transptr"/>
</dbReference>
<dbReference type="Gene3D" id="1.10.1790.10">
    <property type="entry name" value="PRD domain"/>
    <property type="match status" value="1"/>
</dbReference>
<dbReference type="EMBL" id="FMZL01000002">
    <property type="protein sequence ID" value="SDC02832.1"/>
    <property type="molecule type" value="Genomic_DNA"/>
</dbReference>
<dbReference type="SUPFAM" id="SSF46785">
    <property type="entry name" value="Winged helix' DNA-binding domain"/>
    <property type="match status" value="2"/>
</dbReference>
<dbReference type="InterPro" id="IPR050661">
    <property type="entry name" value="BglG_antiterminators"/>
</dbReference>
<evidence type="ECO:0000256" key="3">
    <source>
        <dbReference type="ARBA" id="ARBA00023015"/>
    </source>
</evidence>
<evidence type="ECO:0000313" key="9">
    <source>
        <dbReference type="Proteomes" id="UP000198528"/>
    </source>
</evidence>
<dbReference type="Pfam" id="PF00359">
    <property type="entry name" value="PTS_EIIA_2"/>
    <property type="match status" value="1"/>
</dbReference>
<dbReference type="CDD" id="cd05568">
    <property type="entry name" value="PTS_IIB_bgl_like"/>
    <property type="match status" value="1"/>
</dbReference>
<feature type="domain" description="PTS EIIB type-2" evidence="6">
    <location>
        <begin position="401"/>
        <end position="489"/>
    </location>
</feature>
<organism evidence="8 9">
    <name type="scientific">Parafannyhessea umbonata</name>
    <dbReference type="NCBI Taxonomy" id="604330"/>
    <lineage>
        <taxon>Bacteria</taxon>
        <taxon>Bacillati</taxon>
        <taxon>Actinomycetota</taxon>
        <taxon>Coriobacteriia</taxon>
        <taxon>Coriobacteriales</taxon>
        <taxon>Atopobiaceae</taxon>
        <taxon>Parafannyhessea</taxon>
    </lineage>
</organism>
<proteinExistence type="predicted"/>
<dbReference type="InterPro" id="IPR002178">
    <property type="entry name" value="PTS_EIIA_type-2_dom"/>
</dbReference>
<keyword evidence="2" id="KW-0677">Repeat</keyword>
<keyword evidence="3" id="KW-0805">Transcription regulation</keyword>
<dbReference type="PANTHER" id="PTHR30185:SF18">
    <property type="entry name" value="TRANSCRIPTIONAL REGULATOR MTLR"/>
    <property type="match status" value="1"/>
</dbReference>
<evidence type="ECO:0000256" key="4">
    <source>
        <dbReference type="ARBA" id="ARBA00023163"/>
    </source>
</evidence>
<evidence type="ECO:0000256" key="2">
    <source>
        <dbReference type="ARBA" id="ARBA00022737"/>
    </source>
</evidence>
<dbReference type="Proteomes" id="UP000198528">
    <property type="component" value="Unassembled WGS sequence"/>
</dbReference>
<keyword evidence="9" id="KW-1185">Reference proteome</keyword>
<evidence type="ECO:0000259" key="6">
    <source>
        <dbReference type="PROSITE" id="PS51099"/>
    </source>
</evidence>
<protein>
    <submittedName>
        <fullName evidence="8">Transcriptional antiterminator</fullName>
    </submittedName>
</protein>
<dbReference type="PROSITE" id="PS51094">
    <property type="entry name" value="PTS_EIIA_TYPE_2"/>
    <property type="match status" value="1"/>
</dbReference>
<dbReference type="SUPFAM" id="SSF63520">
    <property type="entry name" value="PTS-regulatory domain, PRD"/>
    <property type="match status" value="1"/>
</dbReference>
<dbReference type="SUPFAM" id="SSF52794">
    <property type="entry name" value="PTS system IIB component-like"/>
    <property type="match status" value="1"/>
</dbReference>
<dbReference type="InterPro" id="IPR013011">
    <property type="entry name" value="PTS_EIIB_2"/>
</dbReference>
<dbReference type="InterPro" id="IPR036388">
    <property type="entry name" value="WH-like_DNA-bd_sf"/>
</dbReference>
<feature type="domain" description="PTS EIIA type-2" evidence="5">
    <location>
        <begin position="550"/>
        <end position="695"/>
    </location>
</feature>
<dbReference type="AlphaFoldDB" id="A0A1G6I8H5"/>
<dbReference type="InterPro" id="IPR036095">
    <property type="entry name" value="PTS_EIIB-like_sf"/>
</dbReference>
<dbReference type="Pfam" id="PF08279">
    <property type="entry name" value="HTH_11"/>
    <property type="match status" value="2"/>
</dbReference>
<dbReference type="PANTHER" id="PTHR30185">
    <property type="entry name" value="CRYPTIC BETA-GLUCOSIDE BGL OPERON ANTITERMINATOR"/>
    <property type="match status" value="1"/>
</dbReference>
<dbReference type="InterPro" id="IPR011608">
    <property type="entry name" value="PRD"/>
</dbReference>
<gene>
    <name evidence="8" type="ORF">SAMN04487824_10267</name>
</gene>
<evidence type="ECO:0000259" key="5">
    <source>
        <dbReference type="PROSITE" id="PS51094"/>
    </source>
</evidence>
<dbReference type="PROSITE" id="PS51372">
    <property type="entry name" value="PRD_2"/>
    <property type="match status" value="1"/>
</dbReference>
<dbReference type="SUPFAM" id="SSF55804">
    <property type="entry name" value="Phoshotransferase/anion transport protein"/>
    <property type="match status" value="1"/>
</dbReference>
<dbReference type="Gene3D" id="3.40.50.2300">
    <property type="match status" value="1"/>
</dbReference>
<dbReference type="Gene3D" id="1.10.10.10">
    <property type="entry name" value="Winged helix-like DNA-binding domain superfamily/Winged helix DNA-binding domain"/>
    <property type="match status" value="2"/>
</dbReference>
<dbReference type="InterPro" id="IPR036390">
    <property type="entry name" value="WH_DNA-bd_sf"/>
</dbReference>
<evidence type="ECO:0000313" key="8">
    <source>
        <dbReference type="EMBL" id="SDC02832.1"/>
    </source>
</evidence>
<dbReference type="GO" id="GO:0009401">
    <property type="term" value="P:phosphoenolpyruvate-dependent sugar phosphotransferase system"/>
    <property type="evidence" value="ECO:0007669"/>
    <property type="project" value="InterPro"/>
</dbReference>
<accession>A0A1G6I8H5</accession>
<dbReference type="InterPro" id="IPR036634">
    <property type="entry name" value="PRD_sf"/>
</dbReference>
<evidence type="ECO:0000259" key="7">
    <source>
        <dbReference type="PROSITE" id="PS51372"/>
    </source>
</evidence>
<sequence length="702" mass="78193">MNQRTVHIVQKLSHTSDRCSLSSLADAFGVSERTIRNDIKSLNKFLSQEGIGDITFGSKGVIVLPAGFSRAEELLPVEDTFAYKMSSEERKQLGAALLVGAKGYYTLGEIADKFSVSRATILNDLDGIKERIQEAGLEVESKPSRGIRVKGAESLKRRYLLDFASKKAPIVDQWLALSDNAEIRLDTVTVKKVLNEQCHAFGITMMDAPFQLATKHLCICVTRNRNGFRLENFGGSYHGIVASGGGISDFENKVIDLVEQYCSVEMGENEKLFFAALSQSLRLQGGAQFSMYDMQIQKLSRVFIRDMSNAVGIDMNGDYDLFEYLSNHLESMFTTGPSHFPDVPALAEVVNDQPEILEAVKENLEPLERFAGRQISSVEITYIALHICAALERRKNRGVRPRVIVVCDGGIGTSQLLAEELRGHFEIKLVKVMPAHDVPYIDSYRADLVISTVPLNNCPVDHIVIKLPLRDREYRLIHEKLASIESSVRMSASSVDELSSQGLLEKIEPVIEKYGGAESGLLNEIRIEVRRYFREAQHVEDQLVSPYLHQLLPASHIELNVDCSDWRDAIRKSAQLLLDMGYIESRYVDALIGGVEKYGPYIVLAPGFAIPHSAPENGTVKMGMSLIRLSKPVCFGSEENDPIEFICTLSAVDRKMHLKAFANLLDMITAQGSPFLRELRGANTPAEAAAIIERNEYMLIRQ</sequence>
<dbReference type="Gene3D" id="3.40.930.10">
    <property type="entry name" value="Mannitol-specific EII, Chain A"/>
    <property type="match status" value="1"/>
</dbReference>
<keyword evidence="1" id="KW-0808">Transferase</keyword>
<dbReference type="CDD" id="cd00211">
    <property type="entry name" value="PTS_IIA_fru"/>
    <property type="match status" value="1"/>
</dbReference>
<dbReference type="GO" id="GO:0006355">
    <property type="term" value="P:regulation of DNA-templated transcription"/>
    <property type="evidence" value="ECO:0007669"/>
    <property type="project" value="InterPro"/>
</dbReference>
<dbReference type="Pfam" id="PF00874">
    <property type="entry name" value="PRD"/>
    <property type="match status" value="1"/>
</dbReference>
<dbReference type="PROSITE" id="PS51099">
    <property type="entry name" value="PTS_EIIB_TYPE_2"/>
    <property type="match status" value="1"/>
</dbReference>
<evidence type="ECO:0000256" key="1">
    <source>
        <dbReference type="ARBA" id="ARBA00022679"/>
    </source>
</evidence>
<name>A0A1G6I8H5_9ACTN</name>
<dbReference type="RefSeq" id="WP_090844823.1">
    <property type="nucleotide sequence ID" value="NZ_FMZL01000002.1"/>
</dbReference>
<dbReference type="InterPro" id="IPR013196">
    <property type="entry name" value="HTH_11"/>
</dbReference>
<feature type="domain" description="PRD" evidence="7">
    <location>
        <begin position="291"/>
        <end position="397"/>
    </location>
</feature>